<gene>
    <name evidence="1" type="ORF">ATK06_0483</name>
</gene>
<dbReference type="EMBL" id="PDJF01000001">
    <property type="protein sequence ID" value="PFG27425.1"/>
    <property type="molecule type" value="Genomic_DNA"/>
</dbReference>
<dbReference type="OrthoDB" id="9802752at2"/>
<dbReference type="STRING" id="1724.GCA_001044175_00733"/>
<evidence type="ECO:0000313" key="2">
    <source>
        <dbReference type="Proteomes" id="UP000221653"/>
    </source>
</evidence>
<organism evidence="1 2">
    <name type="scientific">Corynebacterium renale</name>
    <dbReference type="NCBI Taxonomy" id="1724"/>
    <lineage>
        <taxon>Bacteria</taxon>
        <taxon>Bacillati</taxon>
        <taxon>Actinomycetota</taxon>
        <taxon>Actinomycetes</taxon>
        <taxon>Mycobacteriales</taxon>
        <taxon>Corynebacteriaceae</taxon>
        <taxon>Corynebacterium</taxon>
    </lineage>
</organism>
<dbReference type="PANTHER" id="PTHR35810">
    <property type="entry name" value="CYTOPLASMIC PROTEIN-RELATED"/>
    <property type="match status" value="1"/>
</dbReference>
<dbReference type="Proteomes" id="UP000221653">
    <property type="component" value="Unassembled WGS sequence"/>
</dbReference>
<dbReference type="RefSeq" id="WP_048378847.1">
    <property type="nucleotide sequence ID" value="NZ_LDYE01000002.1"/>
</dbReference>
<protein>
    <submittedName>
        <fullName evidence="1">Virulence RhuM family protein</fullName>
    </submittedName>
</protein>
<keyword evidence="2" id="KW-1185">Reference proteome</keyword>
<evidence type="ECO:0000313" key="1">
    <source>
        <dbReference type="EMBL" id="PFG27425.1"/>
    </source>
</evidence>
<dbReference type="AlphaFoldDB" id="A0A2A9DMN8"/>
<dbReference type="PANTHER" id="PTHR35810:SF1">
    <property type="entry name" value="CYTOPLASMIC PROTEIN"/>
    <property type="match status" value="1"/>
</dbReference>
<proteinExistence type="predicted"/>
<sequence length="126" mass="14007">MSTPDQIAIYTTEDGKAHVRLQLKDGTAWLSQKQMSDLFNVGVSSISKHLKSIYEDGELLREATISKMENVALEQGRSVRRNIEHYNLDAILAVGYREAEDARVNAKDMAELAREVKALKAGDNGT</sequence>
<name>A0A2A9DMN8_9CORY</name>
<comment type="caution">
    <text evidence="1">The sequence shown here is derived from an EMBL/GenBank/DDBJ whole genome shotgun (WGS) entry which is preliminary data.</text>
</comment>
<reference evidence="1 2" key="1">
    <citation type="submission" date="2017-10" db="EMBL/GenBank/DDBJ databases">
        <title>Sequencing the genomes of 1000 actinobacteria strains.</title>
        <authorList>
            <person name="Klenk H.-P."/>
        </authorList>
    </citation>
    <scope>NUCLEOTIDE SEQUENCE [LARGE SCALE GENOMIC DNA]</scope>
    <source>
        <strain evidence="1 2">DSM 20688</strain>
    </source>
</reference>
<accession>A0A2A9DMN8</accession>